<dbReference type="OrthoDB" id="9787915at2"/>
<protein>
    <submittedName>
        <fullName evidence="1">Uncharacterized protein</fullName>
    </submittedName>
</protein>
<name>A0A0S4KRU7_9BACT</name>
<dbReference type="Proteomes" id="UP000066284">
    <property type="component" value="Chromosome 1"/>
</dbReference>
<dbReference type="KEGG" id="nio:NITINOP_0911"/>
<keyword evidence="2" id="KW-1185">Reference proteome</keyword>
<reference evidence="2" key="1">
    <citation type="submission" date="2015-09" db="EMBL/GenBank/DDBJ databases">
        <authorList>
            <person name="Daims H."/>
        </authorList>
    </citation>
    <scope>NUCLEOTIDE SEQUENCE [LARGE SCALE GENOMIC DNA]</scope>
</reference>
<dbReference type="STRING" id="1715989.NITINOP_0911"/>
<evidence type="ECO:0000313" key="1">
    <source>
        <dbReference type="EMBL" id="CUQ65886.1"/>
    </source>
</evidence>
<dbReference type="EMBL" id="LN885086">
    <property type="protein sequence ID" value="CUQ65886.1"/>
    <property type="molecule type" value="Genomic_DNA"/>
</dbReference>
<proteinExistence type="predicted"/>
<evidence type="ECO:0000313" key="2">
    <source>
        <dbReference type="Proteomes" id="UP000066284"/>
    </source>
</evidence>
<dbReference type="AlphaFoldDB" id="A0A0S4KRU7"/>
<gene>
    <name evidence="1" type="ORF">NITINOP_0911</name>
</gene>
<accession>A0A0S4KRU7</accession>
<sequence>MGHRSSFFSSDGSATPYRFFSPWTLFLLFILLTATCRAEDRGPFPDVDPNDPASLQEVTRVLQEEVKLAARPHNYLLIDLVTRTIHIKGRGLDLYRIPIAAWSIKASSAMHGTHRLIARPPIARRTVDPTVSVEQIPLSLADMPTAYTLSFTPALTIEVRPSDEEGLFHRLWAGAKTWWRSLTEWASSFSRGESSDSNPYLLLELSREQAQSLAWSAVDGMPLVIRRATDKK</sequence>
<organism evidence="1 2">
    <name type="scientific">Candidatus Nitrospira inopinata</name>
    <dbReference type="NCBI Taxonomy" id="1715989"/>
    <lineage>
        <taxon>Bacteria</taxon>
        <taxon>Pseudomonadati</taxon>
        <taxon>Nitrospirota</taxon>
        <taxon>Nitrospiria</taxon>
        <taxon>Nitrospirales</taxon>
        <taxon>Nitrospiraceae</taxon>
        <taxon>Nitrospira</taxon>
    </lineage>
</organism>